<dbReference type="MEROPS" id="C01.141"/>
<dbReference type="InterPro" id="IPR039417">
    <property type="entry name" value="Peptidase_C1A_papain-like"/>
</dbReference>
<dbReference type="InterPro" id="IPR025661">
    <property type="entry name" value="Pept_asp_AS"/>
</dbReference>
<name>A9Z0S7_9BILA</name>
<dbReference type="InterPro" id="IPR000169">
    <property type="entry name" value="Pept_cys_AS"/>
</dbReference>
<dbReference type="PROSITE" id="PS00139">
    <property type="entry name" value="THIOL_PROTEASE_CYS"/>
    <property type="match status" value="1"/>
</dbReference>
<proteinExistence type="evidence at transcript level"/>
<dbReference type="PRINTS" id="PR00705">
    <property type="entry name" value="PAPAIN"/>
</dbReference>
<evidence type="ECO:0000256" key="8">
    <source>
        <dbReference type="SAM" id="SignalP"/>
    </source>
</evidence>
<dbReference type="CDD" id="cd02248">
    <property type="entry name" value="Peptidase_C1A"/>
    <property type="match status" value="1"/>
</dbReference>
<feature type="signal peptide" evidence="8">
    <location>
        <begin position="1"/>
        <end position="23"/>
    </location>
</feature>
<keyword evidence="3" id="KW-0378">Hydrolase</keyword>
<dbReference type="SUPFAM" id="SSF54001">
    <property type="entry name" value="Cysteine proteinases"/>
    <property type="match status" value="1"/>
</dbReference>
<dbReference type="GO" id="GO:0008234">
    <property type="term" value="F:cysteine-type peptidase activity"/>
    <property type="evidence" value="ECO:0007669"/>
    <property type="project" value="UniProtKB-KW"/>
</dbReference>
<evidence type="ECO:0000256" key="6">
    <source>
        <dbReference type="ARBA" id="ARBA00023157"/>
    </source>
</evidence>
<dbReference type="Pfam" id="PF00112">
    <property type="entry name" value="Peptidase_C1"/>
    <property type="match status" value="1"/>
</dbReference>
<dbReference type="FunFam" id="3.90.70.10:FF:000006">
    <property type="entry name" value="Cathepsin S"/>
    <property type="match status" value="1"/>
</dbReference>
<keyword evidence="2" id="KW-0645">Protease</keyword>
<organism evidence="11">
    <name type="scientific">Gnathostoma spinigerum</name>
    <dbReference type="NCBI Taxonomy" id="75299"/>
    <lineage>
        <taxon>Eukaryota</taxon>
        <taxon>Metazoa</taxon>
        <taxon>Ecdysozoa</taxon>
        <taxon>Nematoda</taxon>
        <taxon>Chromadorea</taxon>
        <taxon>Rhabditida</taxon>
        <taxon>Spirurina</taxon>
        <taxon>Gnathostomatomorpha</taxon>
        <taxon>Gnathostomatoidea</taxon>
        <taxon>Gnathostomatidae</taxon>
        <taxon>Gnathostoma</taxon>
    </lineage>
</organism>
<evidence type="ECO:0000259" key="9">
    <source>
        <dbReference type="SMART" id="SM00645"/>
    </source>
</evidence>
<accession>A9Z0S7</accession>
<reference evidence="11" key="1">
    <citation type="journal article" date="2008" name="Mol. Biochem. Parasitol.">
        <title>Identification and characterization of a cathepsin L-like cysteine protease from Gnathostoma spinigerum.</title>
        <authorList>
            <person name="Kongkerd N."/>
            <person name="Uparanukraw P."/>
            <person name="Morakote N."/>
            <person name="Sajid M."/>
            <person name="McKerrow J.H."/>
        </authorList>
    </citation>
    <scope>NUCLEOTIDE SEQUENCE</scope>
</reference>
<dbReference type="Gene3D" id="3.90.70.10">
    <property type="entry name" value="Cysteine proteinases"/>
    <property type="match status" value="1"/>
</dbReference>
<dbReference type="SMART" id="SM00645">
    <property type="entry name" value="Pept_C1"/>
    <property type="match status" value="1"/>
</dbReference>
<sequence>MASYHLMLCIVVLFVSEFSTIFAESDENDDSRRLELRPADLSGETTYDNDGEEIIEEMQQIRQEQSEPLSERSNSGSSKLKALMKKGYKAWEDFKLEHGKAFDDVENEYDHIFAFTKNLEYIKQHNEKFQRGEVTFEMGVNHLTDLPFDEYKKLNGFRKNNDDSRPRNGSTFLRPHFVQIPDTVDWRNSSYVTVVKDQGQCGSCWAFSATGALEGQHMRKTHQLVSLSEQNLVDCSRKYGNNGCNGGLMDNAFEYIKDNHGIDTEESYPYKGVEGKKCHFRRKFVGAEDYGYTDLPEGDEEALKVAVATIGPISVAIDAGHISFQNYRKGIYTENECSPEDLDHGVLVVGYGTDENAGDYWIVKNSWGTRWGEHGYIRMARNKRNQCGIASKASYPIV</sequence>
<evidence type="ECO:0000256" key="3">
    <source>
        <dbReference type="ARBA" id="ARBA00022801"/>
    </source>
</evidence>
<gene>
    <name evidence="11" type="primary">CL1</name>
</gene>
<comment type="similarity">
    <text evidence="1">Belongs to the peptidase C1 family.</text>
</comment>
<evidence type="ECO:0000256" key="5">
    <source>
        <dbReference type="ARBA" id="ARBA00023145"/>
    </source>
</evidence>
<feature type="domain" description="Peptidase C1A papain C-terminal" evidence="9">
    <location>
        <begin position="180"/>
        <end position="397"/>
    </location>
</feature>
<dbReference type="SMART" id="SM00848">
    <property type="entry name" value="Inhibitor_I29"/>
    <property type="match status" value="1"/>
</dbReference>
<evidence type="ECO:0000259" key="10">
    <source>
        <dbReference type="SMART" id="SM00848"/>
    </source>
</evidence>
<evidence type="ECO:0000313" key="11">
    <source>
        <dbReference type="EMBL" id="ABY28387.1"/>
    </source>
</evidence>
<dbReference type="InterPro" id="IPR038765">
    <property type="entry name" value="Papain-like_cys_pep_sf"/>
</dbReference>
<dbReference type="InterPro" id="IPR025660">
    <property type="entry name" value="Pept_his_AS"/>
</dbReference>
<keyword evidence="5" id="KW-0865">Zymogen</keyword>
<evidence type="ECO:0000256" key="4">
    <source>
        <dbReference type="ARBA" id="ARBA00022807"/>
    </source>
</evidence>
<keyword evidence="8" id="KW-0732">Signal</keyword>
<dbReference type="GO" id="GO:0006508">
    <property type="term" value="P:proteolysis"/>
    <property type="evidence" value="ECO:0007669"/>
    <property type="project" value="UniProtKB-KW"/>
</dbReference>
<evidence type="ECO:0000256" key="7">
    <source>
        <dbReference type="ARBA" id="ARBA00069138"/>
    </source>
</evidence>
<evidence type="ECO:0000256" key="1">
    <source>
        <dbReference type="ARBA" id="ARBA00008455"/>
    </source>
</evidence>
<dbReference type="InterPro" id="IPR013201">
    <property type="entry name" value="Prot_inhib_I29"/>
</dbReference>
<feature type="domain" description="Cathepsin propeptide inhibitor" evidence="10">
    <location>
        <begin position="91"/>
        <end position="151"/>
    </location>
</feature>
<feature type="chain" id="PRO_5018710757" description="Cathepsin L-like" evidence="8">
    <location>
        <begin position="24"/>
        <end position="398"/>
    </location>
</feature>
<dbReference type="PANTHER" id="PTHR12411">
    <property type="entry name" value="CYSTEINE PROTEASE FAMILY C1-RELATED"/>
    <property type="match status" value="1"/>
</dbReference>
<dbReference type="EMBL" id="EU327528">
    <property type="protein sequence ID" value="ABY28387.1"/>
    <property type="molecule type" value="mRNA"/>
</dbReference>
<dbReference type="PROSITE" id="PS00640">
    <property type="entry name" value="THIOL_PROTEASE_ASN"/>
    <property type="match status" value="1"/>
</dbReference>
<keyword evidence="6" id="KW-1015">Disulfide bond</keyword>
<protein>
    <recommendedName>
        <fullName evidence="7">Cathepsin L-like</fullName>
    </recommendedName>
</protein>
<dbReference type="PROSITE" id="PS00639">
    <property type="entry name" value="THIOL_PROTEASE_HIS"/>
    <property type="match status" value="1"/>
</dbReference>
<dbReference type="Pfam" id="PF08246">
    <property type="entry name" value="Inhibitor_I29"/>
    <property type="match status" value="1"/>
</dbReference>
<dbReference type="AlphaFoldDB" id="A9Z0S7"/>
<keyword evidence="4" id="KW-0788">Thiol protease</keyword>
<evidence type="ECO:0000256" key="2">
    <source>
        <dbReference type="ARBA" id="ARBA00022670"/>
    </source>
</evidence>
<dbReference type="InterPro" id="IPR013128">
    <property type="entry name" value="Peptidase_C1A"/>
</dbReference>
<dbReference type="InterPro" id="IPR000668">
    <property type="entry name" value="Peptidase_C1A_C"/>
</dbReference>